<evidence type="ECO:0000313" key="1">
    <source>
        <dbReference type="Proteomes" id="UP000887579"/>
    </source>
</evidence>
<evidence type="ECO:0000313" key="2">
    <source>
        <dbReference type="WBParaSite" id="ES5_v2.g13465.t1"/>
    </source>
</evidence>
<sequence length="454" mass="49033">MASPGNSSTTTATTTPPSTPGSISPGAGLPLSPSGIQSSTSNENNNAAGKDANNNNNNNIMGNGKDGSGKGVLSVVEKLAKEQEMKETNVSISMPAETDSLEITISSNLVIKSIKPSSCALYKLIIGDQILNIAGNVPSTSEHAIELIRNSRPKFVLVVNRPQNREPVAYARSASIQLKRLPGYAYFVVNLKRFDKVHLGLGIRSYRNKITVNRTDENSLAAFAYLVGDSILDVNCERITDVQVLQKRLIDSLVKYGACNTVVERPESAIAIHNTRVMSNFLTTTGTTDPPMPGDVIGIAQREIVRHKANQSKTTMKGVYRHVEPAKDYEEKSFDVTPTAEGSDSGNNNTNNNNKKTGITALAEKSFRRKKSNINDPRKKVSFILKPTEVAIASDVQNAMFLQKIRSNQRTPHALTFMPRIFNGLTRRNSNSSSSSQASESSSNSSGGNNSSSS</sequence>
<protein>
    <submittedName>
        <fullName evidence="2">PDZ domain-containing protein</fullName>
    </submittedName>
</protein>
<name>A0AC34F876_9BILA</name>
<dbReference type="WBParaSite" id="ES5_v2.g13465.t1">
    <property type="protein sequence ID" value="ES5_v2.g13465.t1"/>
    <property type="gene ID" value="ES5_v2.g13465"/>
</dbReference>
<proteinExistence type="predicted"/>
<reference evidence="2" key="1">
    <citation type="submission" date="2022-11" db="UniProtKB">
        <authorList>
            <consortium name="WormBaseParasite"/>
        </authorList>
    </citation>
    <scope>IDENTIFICATION</scope>
</reference>
<organism evidence="1 2">
    <name type="scientific">Panagrolaimus sp. ES5</name>
    <dbReference type="NCBI Taxonomy" id="591445"/>
    <lineage>
        <taxon>Eukaryota</taxon>
        <taxon>Metazoa</taxon>
        <taxon>Ecdysozoa</taxon>
        <taxon>Nematoda</taxon>
        <taxon>Chromadorea</taxon>
        <taxon>Rhabditida</taxon>
        <taxon>Tylenchina</taxon>
        <taxon>Panagrolaimomorpha</taxon>
        <taxon>Panagrolaimoidea</taxon>
        <taxon>Panagrolaimidae</taxon>
        <taxon>Panagrolaimus</taxon>
    </lineage>
</organism>
<accession>A0AC34F876</accession>
<dbReference type="Proteomes" id="UP000887579">
    <property type="component" value="Unplaced"/>
</dbReference>